<evidence type="ECO:0008006" key="3">
    <source>
        <dbReference type="Google" id="ProtNLM"/>
    </source>
</evidence>
<gene>
    <name evidence="1" type="ORF">PSON_ATCC_30995.1.T1080159</name>
</gene>
<sequence>MLGLGKDMILQILRDQVKQEYFQMGYKFIQIVLEEFVELFRQIIERNRSEKVRRLYRREKDWLLIILLCSDAVDEKKKQRQDKFSGCIHRKTCSNNFMKYSEGNQEVWRRQNKERHNSKKVQKFIENKQRVKDLINLNKLGQGQFESVYLYQFKERETFFVLKQLTRTHLQYFEIQKHIQQEKARLEYMNNPVILNFLDSYQHFMSEKSQKLMNI</sequence>
<protein>
    <recommendedName>
        <fullName evidence="3">Protein kinase domain-containing protein</fullName>
    </recommendedName>
</protein>
<dbReference type="Proteomes" id="UP000692954">
    <property type="component" value="Unassembled WGS sequence"/>
</dbReference>
<keyword evidence="2" id="KW-1185">Reference proteome</keyword>
<evidence type="ECO:0000313" key="1">
    <source>
        <dbReference type="EMBL" id="CAD8115517.1"/>
    </source>
</evidence>
<name>A0A8S1QLJ6_9CILI</name>
<reference evidence="1" key="1">
    <citation type="submission" date="2021-01" db="EMBL/GenBank/DDBJ databases">
        <authorList>
            <consortium name="Genoscope - CEA"/>
            <person name="William W."/>
        </authorList>
    </citation>
    <scope>NUCLEOTIDE SEQUENCE</scope>
</reference>
<dbReference type="EMBL" id="CAJJDN010000108">
    <property type="protein sequence ID" value="CAD8115517.1"/>
    <property type="molecule type" value="Genomic_DNA"/>
</dbReference>
<dbReference type="AlphaFoldDB" id="A0A8S1QLJ6"/>
<organism evidence="1 2">
    <name type="scientific">Paramecium sonneborni</name>
    <dbReference type="NCBI Taxonomy" id="65129"/>
    <lineage>
        <taxon>Eukaryota</taxon>
        <taxon>Sar</taxon>
        <taxon>Alveolata</taxon>
        <taxon>Ciliophora</taxon>
        <taxon>Intramacronucleata</taxon>
        <taxon>Oligohymenophorea</taxon>
        <taxon>Peniculida</taxon>
        <taxon>Parameciidae</taxon>
        <taxon>Paramecium</taxon>
    </lineage>
</organism>
<proteinExistence type="predicted"/>
<evidence type="ECO:0000313" key="2">
    <source>
        <dbReference type="Proteomes" id="UP000692954"/>
    </source>
</evidence>
<comment type="caution">
    <text evidence="1">The sequence shown here is derived from an EMBL/GenBank/DDBJ whole genome shotgun (WGS) entry which is preliminary data.</text>
</comment>
<accession>A0A8S1QLJ6</accession>